<name>A0A5C1ABD7_9BACT</name>
<reference evidence="8" key="1">
    <citation type="submission" date="2019-08" db="EMBL/GenBank/DDBJ databases">
        <title>Limnoglobus roseus gen. nov., sp. nov., a novel freshwater planctomycete with a giant genome from the family Gemmataceae.</title>
        <authorList>
            <person name="Kulichevskaya I.S."/>
            <person name="Naumoff D.G."/>
            <person name="Miroshnikov K."/>
            <person name="Ivanova A."/>
            <person name="Philippov D.A."/>
            <person name="Hakobyan A."/>
            <person name="Rijpstra I.C."/>
            <person name="Sinninghe Damste J.S."/>
            <person name="Liesack W."/>
            <person name="Dedysh S.N."/>
        </authorList>
    </citation>
    <scope>NUCLEOTIDE SEQUENCE [LARGE SCALE GENOMIC DNA]</scope>
    <source>
        <strain evidence="8">PX52</strain>
    </source>
</reference>
<evidence type="ECO:0000256" key="3">
    <source>
        <dbReference type="ARBA" id="ARBA00022722"/>
    </source>
</evidence>
<dbReference type="PANTHER" id="PTHR34137">
    <property type="entry name" value="EXODEOXYRIBONUCLEASE 7 SMALL SUBUNIT"/>
    <property type="match status" value="1"/>
</dbReference>
<dbReference type="NCBIfam" id="TIGR01280">
    <property type="entry name" value="xseB"/>
    <property type="match status" value="1"/>
</dbReference>
<protein>
    <recommendedName>
        <fullName evidence="6">Exodeoxyribonuclease 7 small subunit</fullName>
        <ecNumber evidence="6">3.1.11.6</ecNumber>
    </recommendedName>
    <alternativeName>
        <fullName evidence="6">Exodeoxyribonuclease VII small subunit</fullName>
        <shortName evidence="6">Exonuclease VII small subunit</shortName>
    </alternativeName>
</protein>
<keyword evidence="2 6" id="KW-0963">Cytoplasm</keyword>
<dbReference type="InterPro" id="IPR037004">
    <property type="entry name" value="Exonuc_VII_ssu_sf"/>
</dbReference>
<evidence type="ECO:0000313" key="8">
    <source>
        <dbReference type="Proteomes" id="UP000324974"/>
    </source>
</evidence>
<comment type="subunit">
    <text evidence="6">Heterooligomer composed of large and small subunits.</text>
</comment>
<dbReference type="NCBIfam" id="NF002140">
    <property type="entry name" value="PRK00977.1-4"/>
    <property type="match status" value="1"/>
</dbReference>
<comment type="catalytic activity">
    <reaction evidence="6">
        <text>Exonucleolytic cleavage in either 5'- to 3'- or 3'- to 5'-direction to yield nucleoside 5'-phosphates.</text>
        <dbReference type="EC" id="3.1.11.6"/>
    </reaction>
</comment>
<sequence>MADTPRFEQALADLERILRDLEDGTTSLDDALARYERGVQLLRLCYGQLKEAEQKIQQLSGVSEDGKPQLQVFDHVASVDKVARRKTPG</sequence>
<keyword evidence="5 6" id="KW-0269">Exonuclease</keyword>
<organism evidence="7 8">
    <name type="scientific">Limnoglobus roseus</name>
    <dbReference type="NCBI Taxonomy" id="2598579"/>
    <lineage>
        <taxon>Bacteria</taxon>
        <taxon>Pseudomonadati</taxon>
        <taxon>Planctomycetota</taxon>
        <taxon>Planctomycetia</taxon>
        <taxon>Gemmatales</taxon>
        <taxon>Gemmataceae</taxon>
        <taxon>Limnoglobus</taxon>
    </lineage>
</organism>
<dbReference type="Pfam" id="PF02609">
    <property type="entry name" value="Exonuc_VII_S"/>
    <property type="match status" value="1"/>
</dbReference>
<dbReference type="OrthoDB" id="284990at2"/>
<dbReference type="GO" id="GO:0006308">
    <property type="term" value="P:DNA catabolic process"/>
    <property type="evidence" value="ECO:0007669"/>
    <property type="project" value="UniProtKB-UniRule"/>
</dbReference>
<comment type="function">
    <text evidence="6">Bidirectionally degrades single-stranded DNA into large acid-insoluble oligonucleotides, which are then degraded further into small acid-soluble oligonucleotides.</text>
</comment>
<evidence type="ECO:0000256" key="5">
    <source>
        <dbReference type="ARBA" id="ARBA00022839"/>
    </source>
</evidence>
<dbReference type="Proteomes" id="UP000324974">
    <property type="component" value="Chromosome"/>
</dbReference>
<keyword evidence="3 6" id="KW-0540">Nuclease</keyword>
<dbReference type="GO" id="GO:0009318">
    <property type="term" value="C:exodeoxyribonuclease VII complex"/>
    <property type="evidence" value="ECO:0007669"/>
    <property type="project" value="UniProtKB-UniRule"/>
</dbReference>
<comment type="similarity">
    <text evidence="1 6">Belongs to the XseB family.</text>
</comment>
<dbReference type="EMBL" id="CP042425">
    <property type="protein sequence ID" value="QEL16030.1"/>
    <property type="molecule type" value="Genomic_DNA"/>
</dbReference>
<dbReference type="InterPro" id="IPR003761">
    <property type="entry name" value="Exonuc_VII_S"/>
</dbReference>
<dbReference type="PANTHER" id="PTHR34137:SF1">
    <property type="entry name" value="EXODEOXYRIBONUCLEASE 7 SMALL SUBUNIT"/>
    <property type="match status" value="1"/>
</dbReference>
<keyword evidence="4 6" id="KW-0378">Hydrolase</keyword>
<proteinExistence type="inferred from homology"/>
<evidence type="ECO:0000256" key="2">
    <source>
        <dbReference type="ARBA" id="ARBA00022490"/>
    </source>
</evidence>
<dbReference type="SUPFAM" id="SSF116842">
    <property type="entry name" value="XseB-like"/>
    <property type="match status" value="1"/>
</dbReference>
<keyword evidence="8" id="KW-1185">Reference proteome</keyword>
<dbReference type="GO" id="GO:0005829">
    <property type="term" value="C:cytosol"/>
    <property type="evidence" value="ECO:0007669"/>
    <property type="project" value="TreeGrafter"/>
</dbReference>
<dbReference type="KEGG" id="lrs:PX52LOC_02968"/>
<evidence type="ECO:0000256" key="1">
    <source>
        <dbReference type="ARBA" id="ARBA00009998"/>
    </source>
</evidence>
<dbReference type="AlphaFoldDB" id="A0A5C1ABD7"/>
<gene>
    <name evidence="6" type="primary">xseB</name>
    <name evidence="7" type="ORF">PX52LOC_02968</name>
</gene>
<evidence type="ECO:0000256" key="6">
    <source>
        <dbReference type="HAMAP-Rule" id="MF_00337"/>
    </source>
</evidence>
<evidence type="ECO:0000256" key="4">
    <source>
        <dbReference type="ARBA" id="ARBA00022801"/>
    </source>
</evidence>
<dbReference type="Gene3D" id="1.10.287.1040">
    <property type="entry name" value="Exonuclease VII, small subunit"/>
    <property type="match status" value="1"/>
</dbReference>
<accession>A0A5C1ABD7</accession>
<evidence type="ECO:0000313" key="7">
    <source>
        <dbReference type="EMBL" id="QEL16030.1"/>
    </source>
</evidence>
<dbReference type="EC" id="3.1.11.6" evidence="6"/>
<dbReference type="HAMAP" id="MF_00337">
    <property type="entry name" value="Exonuc_7_S"/>
    <property type="match status" value="1"/>
</dbReference>
<dbReference type="GO" id="GO:0008855">
    <property type="term" value="F:exodeoxyribonuclease VII activity"/>
    <property type="evidence" value="ECO:0007669"/>
    <property type="project" value="UniProtKB-UniRule"/>
</dbReference>
<comment type="subcellular location">
    <subcellularLocation>
        <location evidence="6">Cytoplasm</location>
    </subcellularLocation>
</comment>